<feature type="transmembrane region" description="Helical" evidence="9">
    <location>
        <begin position="73"/>
        <end position="100"/>
    </location>
</feature>
<keyword evidence="9" id="KW-0812">Transmembrane</keyword>
<protein>
    <recommendedName>
        <fullName evidence="2">histidine kinase</fullName>
        <ecNumber evidence="2">2.7.13.3</ecNumber>
    </recommendedName>
</protein>
<evidence type="ECO:0000256" key="1">
    <source>
        <dbReference type="ARBA" id="ARBA00000085"/>
    </source>
</evidence>
<comment type="caution">
    <text evidence="11">The sequence shown here is derived from an EMBL/GenBank/DDBJ whole genome shotgun (WGS) entry which is preliminary data.</text>
</comment>
<evidence type="ECO:0000256" key="3">
    <source>
        <dbReference type="ARBA" id="ARBA00022553"/>
    </source>
</evidence>
<keyword evidence="5" id="KW-0547">Nucleotide-binding</keyword>
<dbReference type="InterPro" id="IPR050482">
    <property type="entry name" value="Sensor_HK_TwoCompSys"/>
</dbReference>
<dbReference type="Gene3D" id="1.20.5.1930">
    <property type="match status" value="1"/>
</dbReference>
<dbReference type="Proteomes" id="UP000311713">
    <property type="component" value="Unassembled WGS sequence"/>
</dbReference>
<dbReference type="GO" id="GO:0046983">
    <property type="term" value="F:protein dimerization activity"/>
    <property type="evidence" value="ECO:0007669"/>
    <property type="project" value="InterPro"/>
</dbReference>
<dbReference type="GO" id="GO:0000155">
    <property type="term" value="F:phosphorelay sensor kinase activity"/>
    <property type="evidence" value="ECO:0007669"/>
    <property type="project" value="InterPro"/>
</dbReference>
<dbReference type="EMBL" id="VDGT01000002">
    <property type="protein sequence ID" value="TNM33523.1"/>
    <property type="molecule type" value="Genomic_DNA"/>
</dbReference>
<dbReference type="PANTHER" id="PTHR24421:SF10">
    <property type="entry name" value="NITRATE_NITRITE SENSOR PROTEIN NARQ"/>
    <property type="match status" value="1"/>
</dbReference>
<keyword evidence="9" id="KW-0472">Membrane</keyword>
<dbReference type="SUPFAM" id="SSF55874">
    <property type="entry name" value="ATPase domain of HSP90 chaperone/DNA topoisomerase II/histidine kinase"/>
    <property type="match status" value="1"/>
</dbReference>
<evidence type="ECO:0000256" key="2">
    <source>
        <dbReference type="ARBA" id="ARBA00012438"/>
    </source>
</evidence>
<dbReference type="GO" id="GO:0005524">
    <property type="term" value="F:ATP binding"/>
    <property type="evidence" value="ECO:0007669"/>
    <property type="project" value="UniProtKB-KW"/>
</dbReference>
<dbReference type="PANTHER" id="PTHR24421">
    <property type="entry name" value="NITRATE/NITRITE SENSOR PROTEIN NARX-RELATED"/>
    <property type="match status" value="1"/>
</dbReference>
<evidence type="ECO:0000313" key="12">
    <source>
        <dbReference type="Proteomes" id="UP000311713"/>
    </source>
</evidence>
<evidence type="ECO:0000256" key="5">
    <source>
        <dbReference type="ARBA" id="ARBA00022741"/>
    </source>
</evidence>
<name>A0A5C4VCA0_9ACTN</name>
<evidence type="ECO:0000256" key="4">
    <source>
        <dbReference type="ARBA" id="ARBA00022679"/>
    </source>
</evidence>
<accession>A0A5C4VCA0</accession>
<evidence type="ECO:0000256" key="8">
    <source>
        <dbReference type="ARBA" id="ARBA00023012"/>
    </source>
</evidence>
<keyword evidence="4" id="KW-0808">Transferase</keyword>
<keyword evidence="7" id="KW-0067">ATP-binding</keyword>
<comment type="catalytic activity">
    <reaction evidence="1">
        <text>ATP + protein L-histidine = ADP + protein N-phospho-L-histidine.</text>
        <dbReference type="EC" id="2.7.13.3"/>
    </reaction>
</comment>
<gene>
    <name evidence="11" type="ORF">FH715_03985</name>
</gene>
<keyword evidence="8" id="KW-0902">Two-component regulatory system</keyword>
<evidence type="ECO:0000259" key="10">
    <source>
        <dbReference type="Pfam" id="PF07730"/>
    </source>
</evidence>
<dbReference type="Pfam" id="PF07730">
    <property type="entry name" value="HisKA_3"/>
    <property type="match status" value="1"/>
</dbReference>
<feature type="transmembrane region" description="Helical" evidence="9">
    <location>
        <begin position="17"/>
        <end position="38"/>
    </location>
</feature>
<dbReference type="EC" id="2.7.13.3" evidence="2"/>
<keyword evidence="9" id="KW-1133">Transmembrane helix</keyword>
<dbReference type="Gene3D" id="3.30.565.10">
    <property type="entry name" value="Histidine kinase-like ATPase, C-terminal domain"/>
    <property type="match status" value="1"/>
</dbReference>
<keyword evidence="12" id="KW-1185">Reference proteome</keyword>
<evidence type="ECO:0000256" key="9">
    <source>
        <dbReference type="SAM" id="Phobius"/>
    </source>
</evidence>
<keyword evidence="6 11" id="KW-0418">Kinase</keyword>
<dbReference type="RefSeq" id="WP_139640696.1">
    <property type="nucleotide sequence ID" value="NZ_BAAAZS010000006.1"/>
</dbReference>
<dbReference type="CDD" id="cd16917">
    <property type="entry name" value="HATPase_UhpB-NarQ-NarX-like"/>
    <property type="match status" value="1"/>
</dbReference>
<feature type="domain" description="Signal transduction histidine kinase subgroup 3 dimerisation and phosphoacceptor" evidence="10">
    <location>
        <begin position="185"/>
        <end position="260"/>
    </location>
</feature>
<dbReference type="GO" id="GO:0016020">
    <property type="term" value="C:membrane"/>
    <property type="evidence" value="ECO:0007669"/>
    <property type="project" value="InterPro"/>
</dbReference>
<reference evidence="11 12" key="1">
    <citation type="submission" date="2019-06" db="EMBL/GenBank/DDBJ databases">
        <title>Draft genome of Streptomyces sedi sp. JCM16909.</title>
        <authorList>
            <person name="Klykleung N."/>
            <person name="Tanasupawat S."/>
            <person name="Kudo T."/>
            <person name="Yuki M."/>
            <person name="Ohkuma M."/>
        </authorList>
    </citation>
    <scope>NUCLEOTIDE SEQUENCE [LARGE SCALE GENOMIC DNA]</scope>
    <source>
        <strain evidence="11 12">JCM 16909</strain>
    </source>
</reference>
<keyword evidence="3" id="KW-0597">Phosphoprotein</keyword>
<dbReference type="OrthoDB" id="227596at2"/>
<sequence length="410" mass="43564">MSSEVGALRARRNPRQWALDAALFCAAVLCGLVVLGVVQESGEQPDWVAEWDPLLGLVACLALWWRRRLPLTVALIGVPTVALASSALPAGAVILVNLMLRAPWRRVLQLLALYAVTVVPSGALVSTSEGHLWFDLAFGCTYLLAAAALGYGLRSRRLLVERLRADAARDRAEHARRLVEARRAERRAIAREMHDVLAHRVSLLSVHAGALAYRSRRAASEGGGPALSDAEVAESAEVIRGNAHAAVGELREVLSLLRAEDDAEDGEGGPVSLLRRIEDIDALVADAEAAGQPVTVHRALDASALAGLRTQLHRTVYRLVQEGLTNARKHAAGAPVEVRLTGAPGSGLTVEVRNALRAGGADRTAIPGAGAGLTGLAERVRLDGGTLEHAAEHGVFTLRARLPWPGEVRS</sequence>
<evidence type="ECO:0000313" key="11">
    <source>
        <dbReference type="EMBL" id="TNM33523.1"/>
    </source>
</evidence>
<evidence type="ECO:0000256" key="7">
    <source>
        <dbReference type="ARBA" id="ARBA00022840"/>
    </source>
</evidence>
<proteinExistence type="predicted"/>
<dbReference type="InterPro" id="IPR036890">
    <property type="entry name" value="HATPase_C_sf"/>
</dbReference>
<feature type="transmembrane region" description="Helical" evidence="9">
    <location>
        <begin position="107"/>
        <end position="126"/>
    </location>
</feature>
<dbReference type="AlphaFoldDB" id="A0A5C4VCA0"/>
<organism evidence="11 12">
    <name type="scientific">Streptomyces sedi</name>
    <dbReference type="NCBI Taxonomy" id="555059"/>
    <lineage>
        <taxon>Bacteria</taxon>
        <taxon>Bacillati</taxon>
        <taxon>Actinomycetota</taxon>
        <taxon>Actinomycetes</taxon>
        <taxon>Kitasatosporales</taxon>
        <taxon>Streptomycetaceae</taxon>
        <taxon>Streptomyces</taxon>
    </lineage>
</organism>
<dbReference type="InterPro" id="IPR011712">
    <property type="entry name" value="Sig_transdc_His_kin_sub3_dim/P"/>
</dbReference>
<feature type="transmembrane region" description="Helical" evidence="9">
    <location>
        <begin position="132"/>
        <end position="153"/>
    </location>
</feature>
<evidence type="ECO:0000256" key="6">
    <source>
        <dbReference type="ARBA" id="ARBA00022777"/>
    </source>
</evidence>